<sequence>LISDKNPQDIKVIDLDVKSSDSLQDTVDLVFLKVDYKSRY</sequence>
<proteinExistence type="predicted"/>
<evidence type="ECO:0000313" key="1">
    <source>
        <dbReference type="EMBL" id="CAG8695752.1"/>
    </source>
</evidence>
<comment type="caution">
    <text evidence="1">The sequence shown here is derived from an EMBL/GenBank/DDBJ whole genome shotgun (WGS) entry which is preliminary data.</text>
</comment>
<dbReference type="AlphaFoldDB" id="A0A9N9F037"/>
<dbReference type="Proteomes" id="UP000789396">
    <property type="component" value="Unassembled WGS sequence"/>
</dbReference>
<keyword evidence="2" id="KW-1185">Reference proteome</keyword>
<reference evidence="1" key="1">
    <citation type="submission" date="2021-06" db="EMBL/GenBank/DDBJ databases">
        <authorList>
            <person name="Kallberg Y."/>
            <person name="Tangrot J."/>
            <person name="Rosling A."/>
        </authorList>
    </citation>
    <scope>NUCLEOTIDE SEQUENCE</scope>
    <source>
        <strain evidence="1">IN212</strain>
    </source>
</reference>
<feature type="non-terminal residue" evidence="1">
    <location>
        <position position="1"/>
    </location>
</feature>
<organism evidence="1 2">
    <name type="scientific">Racocetra fulgida</name>
    <dbReference type="NCBI Taxonomy" id="60492"/>
    <lineage>
        <taxon>Eukaryota</taxon>
        <taxon>Fungi</taxon>
        <taxon>Fungi incertae sedis</taxon>
        <taxon>Mucoromycota</taxon>
        <taxon>Glomeromycotina</taxon>
        <taxon>Glomeromycetes</taxon>
        <taxon>Diversisporales</taxon>
        <taxon>Gigasporaceae</taxon>
        <taxon>Racocetra</taxon>
    </lineage>
</organism>
<accession>A0A9N9F037</accession>
<dbReference type="EMBL" id="CAJVPZ010019708">
    <property type="protein sequence ID" value="CAG8695752.1"/>
    <property type="molecule type" value="Genomic_DNA"/>
</dbReference>
<evidence type="ECO:0000313" key="2">
    <source>
        <dbReference type="Proteomes" id="UP000789396"/>
    </source>
</evidence>
<name>A0A9N9F037_9GLOM</name>
<gene>
    <name evidence="1" type="ORF">RFULGI_LOCUS10197</name>
</gene>
<protein>
    <submittedName>
        <fullName evidence="1">5552_t:CDS:1</fullName>
    </submittedName>
</protein>